<evidence type="ECO:0000259" key="4">
    <source>
        <dbReference type="Pfam" id="PF03446"/>
    </source>
</evidence>
<dbReference type="InterPro" id="IPR013328">
    <property type="entry name" value="6PGD_dom2"/>
</dbReference>
<name>A0ABZ2A9S5_STRNV</name>
<dbReference type="Pfam" id="PF03446">
    <property type="entry name" value="NAD_binding_2"/>
    <property type="match status" value="1"/>
</dbReference>
<dbReference type="InterPro" id="IPR006115">
    <property type="entry name" value="6PGDH_NADP-bd"/>
</dbReference>
<dbReference type="Gene3D" id="3.40.50.720">
    <property type="entry name" value="NAD(P)-binding Rossmann-like Domain"/>
    <property type="match status" value="1"/>
</dbReference>
<dbReference type="Gene3D" id="1.10.1040.10">
    <property type="entry name" value="N-(1-d-carboxylethyl)-l-norvaline Dehydrogenase, domain 2"/>
    <property type="match status" value="1"/>
</dbReference>
<feature type="domain" description="6-phosphogluconate dehydrogenase NADP-binding" evidence="4">
    <location>
        <begin position="7"/>
        <end position="160"/>
    </location>
</feature>
<dbReference type="RefSeq" id="WP_329079294.1">
    <property type="nucleotide sequence ID" value="NZ_CP108849.2"/>
</dbReference>
<evidence type="ECO:0000256" key="2">
    <source>
        <dbReference type="ARBA" id="ARBA00023002"/>
    </source>
</evidence>
<organism evidence="6 7">
    <name type="scientific">Streptomyces niveus</name>
    <name type="common">Streptomyces spheroides</name>
    <dbReference type="NCBI Taxonomy" id="193462"/>
    <lineage>
        <taxon>Bacteria</taxon>
        <taxon>Bacillati</taxon>
        <taxon>Actinomycetota</taxon>
        <taxon>Actinomycetes</taxon>
        <taxon>Kitasatosporales</taxon>
        <taxon>Streptomycetaceae</taxon>
        <taxon>Streptomyces</taxon>
    </lineage>
</organism>
<dbReference type="Pfam" id="PF14833">
    <property type="entry name" value="NAD_binding_11"/>
    <property type="match status" value="1"/>
</dbReference>
<dbReference type="InterPro" id="IPR008927">
    <property type="entry name" value="6-PGluconate_DH-like_C_sf"/>
</dbReference>
<keyword evidence="3" id="KW-0520">NAD</keyword>
<reference evidence="6" key="1">
    <citation type="submission" date="2022-10" db="EMBL/GenBank/DDBJ databases">
        <title>The complete genomes of actinobacterial strains from the NBC collection.</title>
        <authorList>
            <person name="Joergensen T.S."/>
            <person name="Alvarez Arevalo M."/>
            <person name="Sterndorff E.B."/>
            <person name="Faurdal D."/>
            <person name="Vuksanovic O."/>
            <person name="Mourched A.-S."/>
            <person name="Charusanti P."/>
            <person name="Shaw S."/>
            <person name="Blin K."/>
            <person name="Weber T."/>
        </authorList>
    </citation>
    <scope>NUCLEOTIDE SEQUENCE</scope>
    <source>
        <strain evidence="6">NBC_01432</strain>
    </source>
</reference>
<sequence>MADRLEVAVLGAGIMGAAMARNLCRSGHAVRIWNRTRAKAEPLAADGARIADSPADAVRGADVVLTALYDGPATLETMTAAAPGLRPGTRWLQSTTAGLDGLTPLAALAAAHGLVFYDAPVLGTRGPAEQGTLTVLAAGPREGRETLTSVLDAVGERTLWVADDGASGAATRLKLVCNSWVLTLTHGTAEALALANGLGVDPRSFLDAVAGGGLDCGYLRAKSSAIIDGDYTPNFALTTAAKDARLIVEAGEANGVRLDVAEAGANRFARAEARGHGEADMAATYFASFEDHSA</sequence>
<dbReference type="InterPro" id="IPR036291">
    <property type="entry name" value="NAD(P)-bd_dom_sf"/>
</dbReference>
<comment type="similarity">
    <text evidence="1">Belongs to the HIBADH-related family.</text>
</comment>
<evidence type="ECO:0000313" key="6">
    <source>
        <dbReference type="EMBL" id="WUX55452.1"/>
    </source>
</evidence>
<dbReference type="InterPro" id="IPR015815">
    <property type="entry name" value="HIBADH-related"/>
</dbReference>
<evidence type="ECO:0000313" key="7">
    <source>
        <dbReference type="Proteomes" id="UP001432209"/>
    </source>
</evidence>
<accession>A0ABZ2A9S5</accession>
<gene>
    <name evidence="6" type="ORF">OG442_30200</name>
</gene>
<dbReference type="SUPFAM" id="SSF48179">
    <property type="entry name" value="6-phosphogluconate dehydrogenase C-terminal domain-like"/>
    <property type="match status" value="1"/>
</dbReference>
<dbReference type="PANTHER" id="PTHR43580">
    <property type="entry name" value="OXIDOREDUCTASE GLYR1-RELATED"/>
    <property type="match status" value="1"/>
</dbReference>
<dbReference type="InterPro" id="IPR029154">
    <property type="entry name" value="HIBADH-like_NADP-bd"/>
</dbReference>
<dbReference type="PANTHER" id="PTHR43580:SF2">
    <property type="entry name" value="CYTOKINE-LIKE NUCLEAR FACTOR N-PAC"/>
    <property type="match status" value="1"/>
</dbReference>
<evidence type="ECO:0000256" key="1">
    <source>
        <dbReference type="ARBA" id="ARBA00009080"/>
    </source>
</evidence>
<dbReference type="PIRSF" id="PIRSF000103">
    <property type="entry name" value="HIBADH"/>
    <property type="match status" value="1"/>
</dbReference>
<protein>
    <submittedName>
        <fullName evidence="6">NAD(P)-dependent oxidoreductase</fullName>
    </submittedName>
</protein>
<dbReference type="InterPro" id="IPR051265">
    <property type="entry name" value="HIBADH-related_NP60_sf"/>
</dbReference>
<evidence type="ECO:0000256" key="3">
    <source>
        <dbReference type="ARBA" id="ARBA00023027"/>
    </source>
</evidence>
<dbReference type="SUPFAM" id="SSF51735">
    <property type="entry name" value="NAD(P)-binding Rossmann-fold domains"/>
    <property type="match status" value="1"/>
</dbReference>
<keyword evidence="2" id="KW-0560">Oxidoreductase</keyword>
<dbReference type="Proteomes" id="UP001432209">
    <property type="component" value="Chromosome"/>
</dbReference>
<evidence type="ECO:0000259" key="5">
    <source>
        <dbReference type="Pfam" id="PF14833"/>
    </source>
</evidence>
<dbReference type="EMBL" id="CP109495">
    <property type="protein sequence ID" value="WUX55452.1"/>
    <property type="molecule type" value="Genomic_DNA"/>
</dbReference>
<keyword evidence="7" id="KW-1185">Reference proteome</keyword>
<feature type="domain" description="3-hydroxyisobutyrate dehydrogenase-like NAD-binding" evidence="5">
    <location>
        <begin position="168"/>
        <end position="284"/>
    </location>
</feature>
<proteinExistence type="inferred from homology"/>